<sequence length="228" mass="26558">MKVKNAHEEYRDLLTRKQLVSQGLIPTDKGIELWTNQYCEHSAIYYDPAKAIKLESVYFWKNSFSDDYGLNVVEVGVVDQLGNELFSKVVKPCRGYLSEGSNADLWLKIEKDHSFSMADIICADNRVAVDRQLASVIKKQKYVKNLISYNVGFNVPNVLLANQAYKQIDMMELFANIIKEPYEDYYGEKSYKWQKLSKCLEYYDVKLNSYRAVDYARALQKCYEKMPK</sequence>
<dbReference type="RefSeq" id="WP_013854972.1">
    <property type="nucleotide sequence ID" value="NZ_CP123735.1"/>
</dbReference>
<keyword evidence="3" id="KW-1185">Reference proteome</keyword>
<evidence type="ECO:0000313" key="2">
    <source>
        <dbReference type="EMBL" id="WGO85345.1"/>
    </source>
</evidence>
<dbReference type="Proteomes" id="UP000181860">
    <property type="component" value="Unassembled WGS sequence"/>
</dbReference>
<evidence type="ECO:0000313" key="1">
    <source>
        <dbReference type="EMBL" id="SDA71507.1"/>
    </source>
</evidence>
<name>A0AAX3UCS3_9LACO</name>
<dbReference type="EMBL" id="FMXC01000056">
    <property type="protein sequence ID" value="SDA71507.1"/>
    <property type="molecule type" value="Genomic_DNA"/>
</dbReference>
<organism evidence="2 4">
    <name type="scientific">Lactobacillus kefiranofaciens</name>
    <dbReference type="NCBI Taxonomy" id="267818"/>
    <lineage>
        <taxon>Bacteria</taxon>
        <taxon>Bacillati</taxon>
        <taxon>Bacillota</taxon>
        <taxon>Bacilli</taxon>
        <taxon>Lactobacillales</taxon>
        <taxon>Lactobacillaceae</taxon>
        <taxon>Lactobacillus</taxon>
    </lineage>
</organism>
<protein>
    <submittedName>
        <fullName evidence="2">Uncharacterized protein</fullName>
    </submittedName>
</protein>
<proteinExistence type="predicted"/>
<reference evidence="2" key="2">
    <citation type="journal article" date="2022" name="Food Funct.">
        <title>Lactobacillus kefiranofaciens ZW18 from Kefir enhances the anti-tumor effect of anti-programmed cell death 1 (PD-1) immunotherapy by modulating the gut microbiota.</title>
        <authorList>
            <person name="Zhao J."/>
            <person name="Wang Y."/>
            <person name="Wang J."/>
            <person name="Lv M."/>
            <person name="Zhou C."/>
            <person name="Jia L."/>
            <person name="Geng W."/>
        </authorList>
    </citation>
    <scope>NUCLEOTIDE SEQUENCE</scope>
    <source>
        <strain evidence="2">ZW18</strain>
    </source>
</reference>
<evidence type="ECO:0000313" key="4">
    <source>
        <dbReference type="Proteomes" id="UP001242513"/>
    </source>
</evidence>
<accession>A0AAX3UCS3</accession>
<reference evidence="2" key="3">
    <citation type="submission" date="2023-04" db="EMBL/GenBank/DDBJ databases">
        <authorList>
            <person name="Wang Y."/>
        </authorList>
    </citation>
    <scope>NUCLEOTIDE SEQUENCE</scope>
    <source>
        <strain evidence="2">ZW18</strain>
    </source>
</reference>
<dbReference type="AlphaFoldDB" id="A0AAX3UCS3"/>
<dbReference type="Proteomes" id="UP001242513">
    <property type="component" value="Chromosome"/>
</dbReference>
<evidence type="ECO:0000313" key="3">
    <source>
        <dbReference type="Proteomes" id="UP000181860"/>
    </source>
</evidence>
<gene>
    <name evidence="2" type="ORF">QEJ78_08175</name>
    <name evidence="1" type="ORF">SAMN02983011_02352</name>
</gene>
<reference evidence="1 3" key="1">
    <citation type="submission" date="2016-10" db="EMBL/GenBank/DDBJ databases">
        <authorList>
            <person name="Varghese N."/>
            <person name="Submissions S."/>
        </authorList>
    </citation>
    <scope>NUCLEOTIDE SEQUENCE [LARGE SCALE GENOMIC DNA]</scope>
    <source>
        <strain evidence="1 3">ATCC 43761</strain>
    </source>
</reference>
<dbReference type="EMBL" id="CP123735">
    <property type="protein sequence ID" value="WGO85345.1"/>
    <property type="molecule type" value="Genomic_DNA"/>
</dbReference>